<dbReference type="eggNOG" id="COG1149">
    <property type="taxonomic scope" value="Bacteria"/>
</dbReference>
<organism evidence="5 6">
    <name type="scientific">Youngiibacter fragilis 232.1</name>
    <dbReference type="NCBI Taxonomy" id="994573"/>
    <lineage>
        <taxon>Bacteria</taxon>
        <taxon>Bacillati</taxon>
        <taxon>Bacillota</taxon>
        <taxon>Clostridia</taxon>
        <taxon>Eubacteriales</taxon>
        <taxon>Clostridiaceae</taxon>
        <taxon>Youngiibacter</taxon>
    </lineage>
</organism>
<protein>
    <submittedName>
        <fullName evidence="5">ATPase</fullName>
    </submittedName>
</protein>
<keyword evidence="1" id="KW-0479">Metal-binding</keyword>
<name>V7I4L1_9CLOT</name>
<evidence type="ECO:0000256" key="1">
    <source>
        <dbReference type="ARBA" id="ARBA00022723"/>
    </source>
</evidence>
<dbReference type="Pfam" id="PF00037">
    <property type="entry name" value="Fer4"/>
    <property type="match status" value="1"/>
</dbReference>
<dbReference type="InterPro" id="IPR017900">
    <property type="entry name" value="4Fe4S_Fe_S_CS"/>
</dbReference>
<sequence>MGRSNSRIAVLSGKGGTGKTLISVNLSAVADDAVYVDCDVEEPNGHIFLKPEWTGNMTVAAKLPIVDKGLCTGCRECIDFCRFNALAFIARRVVVFENVCHSCGGCSIVCPEKAISEYDNPIGEIKSGWSDEIKIYSGITDIGVESGVPVNRKLLEEVRKEKGMVILDCPPGSSCSVMESIRDSDYCILVAEPSIFGAHNLRMVHQLVMKMGKPFGAILNKCDDGEDPSRRYCNENNIRIIGRIPFDMELGRLNSNGKVAVRENGKYSAMFKEIFVTLMSEVNCETASDT</sequence>
<reference evidence="5 6" key="1">
    <citation type="journal article" date="2014" name="Genome Announc.">
        <title>Genome Sequence of Youngiibacter fragilis, the Type Strain of the Genus Youngiibacter.</title>
        <authorList>
            <person name="Wawrik C.B."/>
            <person name="Callaghan A.V."/>
            <person name="Stamps B.W."/>
            <person name="Wawrik B."/>
        </authorList>
    </citation>
    <scope>NUCLEOTIDE SEQUENCE [LARGE SCALE GENOMIC DNA]</scope>
    <source>
        <strain evidence="5 6">232.1</strain>
    </source>
</reference>
<dbReference type="STRING" id="994573.T472_0207570"/>
<dbReference type="InterPro" id="IPR002586">
    <property type="entry name" value="CobQ/CobB/MinD/ParA_Nub-bd_dom"/>
</dbReference>
<dbReference type="InterPro" id="IPR027417">
    <property type="entry name" value="P-loop_NTPase"/>
</dbReference>
<dbReference type="Gene3D" id="3.40.50.300">
    <property type="entry name" value="P-loop containing nucleotide triphosphate hydrolases"/>
    <property type="match status" value="2"/>
</dbReference>
<dbReference type="PANTHER" id="PTHR43063:SF1">
    <property type="entry name" value="4FE-4S CLUSTER CONTAINING PARA FAMILY ATPASE PROTEIN"/>
    <property type="match status" value="1"/>
</dbReference>
<evidence type="ECO:0000256" key="2">
    <source>
        <dbReference type="ARBA" id="ARBA00023004"/>
    </source>
</evidence>
<feature type="domain" description="4Fe-4S ferredoxin-type" evidence="4">
    <location>
        <begin position="62"/>
        <end position="91"/>
    </location>
</feature>
<dbReference type="EMBL" id="AXUN02000146">
    <property type="protein sequence ID" value="ETA81170.1"/>
    <property type="molecule type" value="Genomic_DNA"/>
</dbReference>
<accession>V7I4L1</accession>
<dbReference type="PROSITE" id="PS00198">
    <property type="entry name" value="4FE4S_FER_1"/>
    <property type="match status" value="1"/>
</dbReference>
<dbReference type="PANTHER" id="PTHR43063">
    <property type="entry name" value="4FE-4S CLUSTER CONTAINING PARA FAMILY ATPASE PROTEIN"/>
    <property type="match status" value="1"/>
</dbReference>
<keyword evidence="6" id="KW-1185">Reference proteome</keyword>
<evidence type="ECO:0000259" key="4">
    <source>
        <dbReference type="PROSITE" id="PS51379"/>
    </source>
</evidence>
<dbReference type="Pfam" id="PF01656">
    <property type="entry name" value="CbiA"/>
    <property type="match status" value="1"/>
</dbReference>
<dbReference type="SUPFAM" id="SSF52540">
    <property type="entry name" value="P-loop containing nucleoside triphosphate hydrolases"/>
    <property type="match status" value="1"/>
</dbReference>
<dbReference type="SUPFAM" id="SSF54862">
    <property type="entry name" value="4Fe-4S ferredoxins"/>
    <property type="match status" value="1"/>
</dbReference>
<proteinExistence type="predicted"/>
<dbReference type="PATRIC" id="fig|994573.3.peg.1404"/>
<evidence type="ECO:0000256" key="3">
    <source>
        <dbReference type="ARBA" id="ARBA00023014"/>
    </source>
</evidence>
<dbReference type="InterPro" id="IPR017896">
    <property type="entry name" value="4Fe4S_Fe-S-bd"/>
</dbReference>
<dbReference type="GO" id="GO:0046872">
    <property type="term" value="F:metal ion binding"/>
    <property type="evidence" value="ECO:0007669"/>
    <property type="project" value="UniProtKB-KW"/>
</dbReference>
<dbReference type="Proteomes" id="UP000017747">
    <property type="component" value="Unassembled WGS sequence"/>
</dbReference>
<feature type="domain" description="4Fe-4S ferredoxin-type" evidence="4">
    <location>
        <begin position="92"/>
        <end position="120"/>
    </location>
</feature>
<evidence type="ECO:0000313" key="5">
    <source>
        <dbReference type="EMBL" id="ETA81170.1"/>
    </source>
</evidence>
<dbReference type="GO" id="GO:0051536">
    <property type="term" value="F:iron-sulfur cluster binding"/>
    <property type="evidence" value="ECO:0007669"/>
    <property type="project" value="UniProtKB-KW"/>
</dbReference>
<dbReference type="PROSITE" id="PS51379">
    <property type="entry name" value="4FE4S_FER_2"/>
    <property type="match status" value="2"/>
</dbReference>
<evidence type="ECO:0000313" key="6">
    <source>
        <dbReference type="Proteomes" id="UP000017747"/>
    </source>
</evidence>
<comment type="caution">
    <text evidence="5">The sequence shown here is derived from an EMBL/GenBank/DDBJ whole genome shotgun (WGS) entry which is preliminary data.</text>
</comment>
<keyword evidence="3" id="KW-0411">Iron-sulfur</keyword>
<dbReference type="AlphaFoldDB" id="V7I4L1"/>
<gene>
    <name evidence="5" type="ORF">T472_0207570</name>
</gene>
<dbReference type="OrthoDB" id="9778602at2"/>
<dbReference type="Gene3D" id="3.30.70.20">
    <property type="match status" value="1"/>
</dbReference>
<keyword evidence="2" id="KW-0408">Iron</keyword>
<dbReference type="RefSeq" id="WP_023384213.1">
    <property type="nucleotide sequence ID" value="NZ_AXUN02000146.1"/>
</dbReference>